<feature type="domain" description="HTH marR-type" evidence="1">
    <location>
        <begin position="22"/>
        <end position="154"/>
    </location>
</feature>
<comment type="caution">
    <text evidence="2">The sequence shown here is derived from an EMBL/GenBank/DDBJ whole genome shotgun (WGS) entry which is preliminary data.</text>
</comment>
<dbReference type="Gene3D" id="1.10.10.10">
    <property type="entry name" value="Winged helix-like DNA-binding domain superfamily/Winged helix DNA-binding domain"/>
    <property type="match status" value="1"/>
</dbReference>
<dbReference type="InterPro" id="IPR036390">
    <property type="entry name" value="WH_DNA-bd_sf"/>
</dbReference>
<dbReference type="GO" id="GO:0003700">
    <property type="term" value="F:DNA-binding transcription factor activity"/>
    <property type="evidence" value="ECO:0007669"/>
    <property type="project" value="InterPro"/>
</dbReference>
<keyword evidence="3" id="KW-1185">Reference proteome</keyword>
<dbReference type="PRINTS" id="PR00598">
    <property type="entry name" value="HTHMARR"/>
</dbReference>
<dbReference type="EMBL" id="LVVY01000065">
    <property type="protein sequence ID" value="OAM79063.1"/>
    <property type="molecule type" value="Genomic_DNA"/>
</dbReference>
<dbReference type="SUPFAM" id="SSF46785">
    <property type="entry name" value="Winged helix' DNA-binding domain"/>
    <property type="match status" value="1"/>
</dbReference>
<dbReference type="Pfam" id="PF01047">
    <property type="entry name" value="MarR"/>
    <property type="match status" value="1"/>
</dbReference>
<accession>A0A178I1V6</accession>
<dbReference type="InterPro" id="IPR036388">
    <property type="entry name" value="WH-like_DNA-bd_sf"/>
</dbReference>
<dbReference type="GO" id="GO:0006950">
    <property type="term" value="P:response to stress"/>
    <property type="evidence" value="ECO:0007669"/>
    <property type="project" value="TreeGrafter"/>
</dbReference>
<evidence type="ECO:0000259" key="1">
    <source>
        <dbReference type="PROSITE" id="PS50995"/>
    </source>
</evidence>
<organism evidence="2 3">
    <name type="scientific">Devosia elaeis</name>
    <dbReference type="NCBI Taxonomy" id="1770058"/>
    <lineage>
        <taxon>Bacteria</taxon>
        <taxon>Pseudomonadati</taxon>
        <taxon>Pseudomonadota</taxon>
        <taxon>Alphaproteobacteria</taxon>
        <taxon>Hyphomicrobiales</taxon>
        <taxon>Devosiaceae</taxon>
        <taxon>Devosia</taxon>
    </lineage>
</organism>
<dbReference type="PANTHER" id="PTHR33164:SF57">
    <property type="entry name" value="MARR-FAMILY TRANSCRIPTIONAL REGULATOR"/>
    <property type="match status" value="1"/>
</dbReference>
<dbReference type="SMART" id="SM00347">
    <property type="entry name" value="HTH_MARR"/>
    <property type="match status" value="1"/>
</dbReference>
<protein>
    <recommendedName>
        <fullName evidence="1">HTH marR-type domain-containing protein</fullName>
    </recommendedName>
</protein>
<reference evidence="2 3" key="1">
    <citation type="submission" date="2016-03" db="EMBL/GenBank/DDBJ databases">
        <title>Genome sequencing of Devosia sp. S37.</title>
        <authorList>
            <person name="Mohd Nor M."/>
        </authorList>
    </citation>
    <scope>NUCLEOTIDE SEQUENCE [LARGE SCALE GENOMIC DNA]</scope>
    <source>
        <strain evidence="2 3">S37</strain>
    </source>
</reference>
<evidence type="ECO:0000313" key="3">
    <source>
        <dbReference type="Proteomes" id="UP000078389"/>
    </source>
</evidence>
<dbReference type="InterPro" id="IPR000835">
    <property type="entry name" value="HTH_MarR-typ"/>
</dbReference>
<dbReference type="RefSeq" id="WP_067452467.1">
    <property type="nucleotide sequence ID" value="NZ_LVVY01000065.1"/>
</dbReference>
<dbReference type="Proteomes" id="UP000078389">
    <property type="component" value="Unassembled WGS sequence"/>
</dbReference>
<dbReference type="AlphaFoldDB" id="A0A178I1V6"/>
<evidence type="ECO:0000313" key="2">
    <source>
        <dbReference type="EMBL" id="OAM79063.1"/>
    </source>
</evidence>
<proteinExistence type="predicted"/>
<sequence length="168" mass="19155">MADDVHDRRMSPAPTLESLGLQDFAPFLVNRISATYNSQVQEMLHSHDLTTPKMRTLAVLATQGPLTVNELAYLAVFEQSTMSRTLDALEKQGFVQREQRATDMRVRELRITEAGRSVFESFWPALYRLYDDMFEGVAPADRERLIDTLHRVLANLNRTPQKGGETQD</sequence>
<dbReference type="InterPro" id="IPR039422">
    <property type="entry name" value="MarR/SlyA-like"/>
</dbReference>
<dbReference type="PANTHER" id="PTHR33164">
    <property type="entry name" value="TRANSCRIPTIONAL REGULATOR, MARR FAMILY"/>
    <property type="match status" value="1"/>
</dbReference>
<dbReference type="OrthoDB" id="7559832at2"/>
<name>A0A178I1V6_9HYPH</name>
<dbReference type="STRING" id="1770058.A3840_04400"/>
<gene>
    <name evidence="2" type="ORF">A3840_04400</name>
</gene>
<dbReference type="PROSITE" id="PS50995">
    <property type="entry name" value="HTH_MARR_2"/>
    <property type="match status" value="1"/>
</dbReference>